<name>A0ABV9MPB3_9MICC</name>
<evidence type="ECO:0000313" key="2">
    <source>
        <dbReference type="EMBL" id="MFC4717816.1"/>
    </source>
</evidence>
<evidence type="ECO:0000256" key="1">
    <source>
        <dbReference type="SAM" id="SignalP"/>
    </source>
</evidence>
<accession>A0ABV9MPB3</accession>
<comment type="caution">
    <text evidence="2">The sequence shown here is derived from an EMBL/GenBank/DDBJ whole genome shotgun (WGS) entry which is preliminary data.</text>
</comment>
<organism evidence="2 3">
    <name type="scientific">Glutamicibacter bergerei</name>
    <dbReference type="NCBI Taxonomy" id="256702"/>
    <lineage>
        <taxon>Bacteria</taxon>
        <taxon>Bacillati</taxon>
        <taxon>Actinomycetota</taxon>
        <taxon>Actinomycetes</taxon>
        <taxon>Micrococcales</taxon>
        <taxon>Micrococcaceae</taxon>
        <taxon>Glutamicibacter</taxon>
    </lineage>
</organism>
<reference evidence="3" key="1">
    <citation type="journal article" date="2019" name="Int. J. Syst. Evol. Microbiol.">
        <title>The Global Catalogue of Microorganisms (GCM) 10K type strain sequencing project: providing services to taxonomists for standard genome sequencing and annotation.</title>
        <authorList>
            <consortium name="The Broad Institute Genomics Platform"/>
            <consortium name="The Broad Institute Genome Sequencing Center for Infectious Disease"/>
            <person name="Wu L."/>
            <person name="Ma J."/>
        </authorList>
    </citation>
    <scope>NUCLEOTIDE SEQUENCE [LARGE SCALE GENOMIC DNA]</scope>
    <source>
        <strain evidence="3">CGMCC 1.12849</strain>
    </source>
</reference>
<evidence type="ECO:0000313" key="3">
    <source>
        <dbReference type="Proteomes" id="UP001595884"/>
    </source>
</evidence>
<keyword evidence="1" id="KW-0732">Signal</keyword>
<gene>
    <name evidence="2" type="ORF">ACFO7V_16970</name>
</gene>
<dbReference type="Proteomes" id="UP001595884">
    <property type="component" value="Unassembled WGS sequence"/>
</dbReference>
<protein>
    <recommendedName>
        <fullName evidence="4">Lipoprotein</fullName>
    </recommendedName>
</protein>
<dbReference type="RefSeq" id="WP_346058734.1">
    <property type="nucleotide sequence ID" value="NZ_BAAAVQ010000005.1"/>
</dbReference>
<dbReference type="PROSITE" id="PS51257">
    <property type="entry name" value="PROKAR_LIPOPROTEIN"/>
    <property type="match status" value="1"/>
</dbReference>
<dbReference type="EMBL" id="JBHSHE010000082">
    <property type="protein sequence ID" value="MFC4717816.1"/>
    <property type="molecule type" value="Genomic_DNA"/>
</dbReference>
<sequence>MKTKLAALAVIASLALVGCSAVNQSADTAPSITATPGPSATASAMPSATPTYAKDCSEWIPPKSGESADLMSYWLKKNGESCPRDISGMYSFVDSFELSDGVLEVATTPLDDVEKRYDIAEGVMCDIQAEYPNIERVKVEPPNFEAWNQGRTSGC</sequence>
<keyword evidence="3" id="KW-1185">Reference proteome</keyword>
<feature type="chain" id="PRO_5047460850" description="Lipoprotein" evidence="1">
    <location>
        <begin position="26"/>
        <end position="155"/>
    </location>
</feature>
<evidence type="ECO:0008006" key="4">
    <source>
        <dbReference type="Google" id="ProtNLM"/>
    </source>
</evidence>
<feature type="signal peptide" evidence="1">
    <location>
        <begin position="1"/>
        <end position="25"/>
    </location>
</feature>
<proteinExistence type="predicted"/>